<reference evidence="4 5" key="1">
    <citation type="submission" date="2018-06" db="EMBL/GenBank/DDBJ databases">
        <title>Genomic Encyclopedia of Type Strains, Phase IV (KMG-V): Genome sequencing to study the core and pangenomes of soil and plant-associated prokaryotes.</title>
        <authorList>
            <person name="Whitman W."/>
        </authorList>
    </citation>
    <scope>NUCLEOTIDE SEQUENCE [LARGE SCALE GENOMIC DNA]</scope>
    <source>
        <strain evidence="4 5">SRCL-318</strain>
    </source>
</reference>
<dbReference type="PIRSF" id="PIRSF037495">
    <property type="entry name" value="Opine_OX_OoxA/HcnB"/>
    <property type="match status" value="1"/>
</dbReference>
<dbReference type="InterPro" id="IPR017224">
    <property type="entry name" value="Opine_Oxase_asu/HCN_bsu"/>
</dbReference>
<dbReference type="PRINTS" id="PR00411">
    <property type="entry name" value="PNDRDTASEI"/>
</dbReference>
<protein>
    <submittedName>
        <fullName evidence="4">NADPH-dependent 2,4-dienoyl-CoA reductase/sulfur reductase-like enzyme</fullName>
    </submittedName>
</protein>
<sequence length="491" mass="51547">MAARAELKVVVIGAGPAGVRAAQTLVAAGLRPVVVDEGRRDGGQIYRRQPEGFKRSYETLYGTEAERAASLHRDFDTLRSQIDYLPDTLVWNVGPKSVHLASGARYRELAFDALIVCSGATDRLMPVPGWHLAGAYSLGGAQVALKSQGCAIGARTVMMGTGPLLYLVAAQYVKAGATVSAVLDTSTLGQRMRALPDLLQVPATLRKGVALLRTLRRAGVPMHRGVTPLAIEGSPGHGVTAVRVKLANGGEARVACDAVALGYHLRSETQIADLAGCTFHFDPAARQWLPEVDQDGRSSVAGVYLAGDGARVRGADAAERAGRLAALAALQDAGAVSSNGALAEAARLRVELARFTRFARGLRNAFPWPAHFAATLPDDTVVCRCEAVTAGELRRVVRETGATEANRAKAFSRVGMGRCQGRFCAHAGAEVIAAEARVPLEAVGRLRGQAPVKPLTMALSAAGNGIDETQGGMAPAAQTQFGACRAKEFSE</sequence>
<dbReference type="Gene3D" id="3.50.50.60">
    <property type="entry name" value="FAD/NAD(P)-binding domain"/>
    <property type="match status" value="2"/>
</dbReference>
<dbReference type="CDD" id="cd19946">
    <property type="entry name" value="GlpA-like_Fer2_BFD-like"/>
    <property type="match status" value="1"/>
</dbReference>
<dbReference type="Proteomes" id="UP000247772">
    <property type="component" value="Unassembled WGS sequence"/>
</dbReference>
<dbReference type="EMBL" id="QJSQ01000017">
    <property type="protein sequence ID" value="PYE20329.1"/>
    <property type="molecule type" value="Genomic_DNA"/>
</dbReference>
<dbReference type="Gene3D" id="1.10.10.1100">
    <property type="entry name" value="BFD-like [2Fe-2S]-binding domain"/>
    <property type="match status" value="1"/>
</dbReference>
<dbReference type="GO" id="GO:0016491">
    <property type="term" value="F:oxidoreductase activity"/>
    <property type="evidence" value="ECO:0007669"/>
    <property type="project" value="UniProtKB-KW"/>
</dbReference>
<proteinExistence type="predicted"/>
<dbReference type="InterPro" id="IPR023753">
    <property type="entry name" value="FAD/NAD-binding_dom"/>
</dbReference>
<evidence type="ECO:0000313" key="5">
    <source>
        <dbReference type="Proteomes" id="UP000247772"/>
    </source>
</evidence>
<dbReference type="OrthoDB" id="9801699at2"/>
<dbReference type="InterPro" id="IPR007419">
    <property type="entry name" value="BFD-like_2Fe2S-bd_dom"/>
</dbReference>
<dbReference type="PANTHER" id="PTHR42949:SF3">
    <property type="entry name" value="ANAEROBIC GLYCEROL-3-PHOSPHATE DEHYDROGENASE SUBUNIT B"/>
    <property type="match status" value="1"/>
</dbReference>
<evidence type="ECO:0000259" key="3">
    <source>
        <dbReference type="Pfam" id="PF07992"/>
    </source>
</evidence>
<gene>
    <name evidence="4" type="ORF">C7410_11719</name>
</gene>
<evidence type="ECO:0000259" key="2">
    <source>
        <dbReference type="Pfam" id="PF04324"/>
    </source>
</evidence>
<evidence type="ECO:0000256" key="1">
    <source>
        <dbReference type="ARBA" id="ARBA00023002"/>
    </source>
</evidence>
<comment type="caution">
    <text evidence="4">The sequence shown here is derived from an EMBL/GenBank/DDBJ whole genome shotgun (WGS) entry which is preliminary data.</text>
</comment>
<evidence type="ECO:0000313" key="4">
    <source>
        <dbReference type="EMBL" id="PYE20329.1"/>
    </source>
</evidence>
<dbReference type="InterPro" id="IPR051691">
    <property type="entry name" value="Metab_Enz_Cyan_OpOx_G3PDH"/>
</dbReference>
<feature type="domain" description="FAD/NAD(P)-binding" evidence="3">
    <location>
        <begin position="8"/>
        <end position="322"/>
    </location>
</feature>
<dbReference type="SUPFAM" id="SSF51905">
    <property type="entry name" value="FAD/NAD(P)-binding domain"/>
    <property type="match status" value="1"/>
</dbReference>
<organism evidence="4 5">
    <name type="scientific">Paraburkholderia silvatlantica</name>
    <dbReference type="NCBI Taxonomy" id="321895"/>
    <lineage>
        <taxon>Bacteria</taxon>
        <taxon>Pseudomonadati</taxon>
        <taxon>Pseudomonadota</taxon>
        <taxon>Betaproteobacteria</taxon>
        <taxon>Burkholderiales</taxon>
        <taxon>Burkholderiaceae</taxon>
        <taxon>Paraburkholderia</taxon>
    </lineage>
</organism>
<dbReference type="InterPro" id="IPR036188">
    <property type="entry name" value="FAD/NAD-bd_sf"/>
</dbReference>
<keyword evidence="1" id="KW-0560">Oxidoreductase</keyword>
<dbReference type="RefSeq" id="WP_110856111.1">
    <property type="nucleotide sequence ID" value="NZ_QJSQ01000017.1"/>
</dbReference>
<dbReference type="AlphaFoldDB" id="A0A2V4TQR3"/>
<dbReference type="PRINTS" id="PR00368">
    <property type="entry name" value="FADPNR"/>
</dbReference>
<dbReference type="Pfam" id="PF07992">
    <property type="entry name" value="Pyr_redox_2"/>
    <property type="match status" value="1"/>
</dbReference>
<accession>A0A2V4TQR3</accession>
<dbReference type="Pfam" id="PF04324">
    <property type="entry name" value="Fer2_BFD"/>
    <property type="match status" value="1"/>
</dbReference>
<feature type="domain" description="BFD-like [2Fe-2S]-binding" evidence="2">
    <location>
        <begin position="381"/>
        <end position="433"/>
    </location>
</feature>
<name>A0A2V4TQR3_9BURK</name>
<dbReference type="PANTHER" id="PTHR42949">
    <property type="entry name" value="ANAEROBIC GLYCEROL-3-PHOSPHATE DEHYDROGENASE SUBUNIT B"/>
    <property type="match status" value="1"/>
</dbReference>
<dbReference type="InterPro" id="IPR041854">
    <property type="entry name" value="BFD-like_2Fe2S-bd_dom_sf"/>
</dbReference>